<feature type="transmembrane region" description="Helical" evidence="2">
    <location>
        <begin position="738"/>
        <end position="758"/>
    </location>
</feature>
<feature type="region of interest" description="Disordered" evidence="1">
    <location>
        <begin position="1329"/>
        <end position="1362"/>
    </location>
</feature>
<feature type="compositionally biased region" description="Basic and acidic residues" evidence="1">
    <location>
        <begin position="1602"/>
        <end position="1625"/>
    </location>
</feature>
<feature type="region of interest" description="Disordered" evidence="1">
    <location>
        <begin position="71"/>
        <end position="436"/>
    </location>
</feature>
<keyword evidence="5" id="KW-1185">Reference proteome</keyword>
<dbReference type="Pfam" id="PF20146">
    <property type="entry name" value="NRF"/>
    <property type="match status" value="1"/>
</dbReference>
<feature type="transmembrane region" description="Helical" evidence="2">
    <location>
        <begin position="920"/>
        <end position="937"/>
    </location>
</feature>
<feature type="compositionally biased region" description="Acidic residues" evidence="1">
    <location>
        <begin position="154"/>
        <end position="189"/>
    </location>
</feature>
<feature type="region of interest" description="Disordered" evidence="1">
    <location>
        <begin position="1173"/>
        <end position="1314"/>
    </location>
</feature>
<dbReference type="InterPro" id="IPR002656">
    <property type="entry name" value="Acyl_transf_3_dom"/>
</dbReference>
<feature type="transmembrane region" description="Helical" evidence="2">
    <location>
        <begin position="1017"/>
        <end position="1038"/>
    </location>
</feature>
<feature type="domain" description="Nose resistant-to-fluoxetine protein N-terminal" evidence="3">
    <location>
        <begin position="462"/>
        <end position="611"/>
    </location>
</feature>
<keyword evidence="2" id="KW-0812">Transmembrane</keyword>
<reference evidence="4 5" key="1">
    <citation type="submission" date="2023-03" db="EMBL/GenBank/DDBJ databases">
        <title>High recombination rates correlate with genetic variation in Cardiocondyla obscurior ants.</title>
        <authorList>
            <person name="Errbii M."/>
        </authorList>
    </citation>
    <scope>NUCLEOTIDE SEQUENCE [LARGE SCALE GENOMIC DNA]</scope>
    <source>
        <strain evidence="4">Alpha-2009</strain>
        <tissue evidence="4">Whole body</tissue>
    </source>
</reference>
<feature type="compositionally biased region" description="Basic and acidic residues" evidence="1">
    <location>
        <begin position="307"/>
        <end position="318"/>
    </location>
</feature>
<feature type="compositionally biased region" description="Basic and acidic residues" evidence="1">
    <location>
        <begin position="1229"/>
        <end position="1238"/>
    </location>
</feature>
<dbReference type="SMART" id="SM00703">
    <property type="entry name" value="NRF"/>
    <property type="match status" value="1"/>
</dbReference>
<feature type="compositionally biased region" description="Basic and acidic residues" evidence="1">
    <location>
        <begin position="370"/>
        <end position="381"/>
    </location>
</feature>
<evidence type="ECO:0000313" key="5">
    <source>
        <dbReference type="Proteomes" id="UP001430953"/>
    </source>
</evidence>
<feature type="compositionally biased region" description="Basic and acidic residues" evidence="1">
    <location>
        <begin position="89"/>
        <end position="109"/>
    </location>
</feature>
<feature type="transmembrane region" description="Helical" evidence="2">
    <location>
        <begin position="983"/>
        <end position="1005"/>
    </location>
</feature>
<feature type="transmembrane region" description="Helical" evidence="2">
    <location>
        <begin position="1058"/>
        <end position="1077"/>
    </location>
</feature>
<feature type="region of interest" description="Disordered" evidence="1">
    <location>
        <begin position="1431"/>
        <end position="1497"/>
    </location>
</feature>
<proteinExistence type="predicted"/>
<feature type="compositionally biased region" description="Basic and acidic residues" evidence="1">
    <location>
        <begin position="416"/>
        <end position="434"/>
    </location>
</feature>
<comment type="caution">
    <text evidence="4">The sequence shown here is derived from an EMBL/GenBank/DDBJ whole genome shotgun (WGS) entry which is preliminary data.</text>
</comment>
<keyword evidence="2" id="KW-1133">Transmembrane helix</keyword>
<feature type="transmembrane region" description="Helical" evidence="2">
    <location>
        <begin position="635"/>
        <end position="654"/>
    </location>
</feature>
<feature type="compositionally biased region" description="Acidic residues" evidence="1">
    <location>
        <begin position="1721"/>
        <end position="1730"/>
    </location>
</feature>
<feature type="compositionally biased region" description="Basic and acidic residues" evidence="1">
    <location>
        <begin position="394"/>
        <end position="407"/>
    </location>
</feature>
<feature type="transmembrane region" description="Helical" evidence="2">
    <location>
        <begin position="698"/>
        <end position="718"/>
    </location>
</feature>
<sequence length="1730" mass="197127">MAIALLGKCVAFLGLVVLLYTTCYGFRIRDVAPQTQHPTVCVPAHGRACPTDKTVTTGGLVHSARKWQEGTVPRTIVASRKPPAEPTSETERKIEDIVEHPRDKNKVEPASRSSGTDSEVNDDEEDAKTDVEVESEEEDEESAEDSEREQVDEKSDEEEEEEEKVSEDEELHEEDDDDEDDDTDEDKDEDKDRNSDKNILKKESKKQVKEIKTIKIIKSAKYSKTGKDKEEESDEKGEEKAVEIDQRKLELLRKQLEESHKKPQTDEDNNKDKKSNIKETTPAPRKLEKVRLADKDKTRTAKVLPSKSDDEKPKENKNFADVSKPTIETVKKKTIESTKEPVDNTKKTAESKKLPEDTKKVESVKATPKSKSETKVDEKSKAQVKSKASTPAPKIKEQVKESEDVKKMTAKPTSKPSKEVSQAKKQEAKPKKQTDASITLSEVNDAILRVPTFVPNFTNVENPECQQHGKIFLRQLRGYKLWALQMLDSSAKISSSLLRGNMNQFGDYDQCLGVLAHVKVDEKTIKVQGKYCLATVDLHASHSDMRLPVHLMQARAFIRGNMYDPGHFIPKFTTFNWALCLPAACSAEDAERALEGTLKDYNGTAGIKFTVDVDPNMCYVKQKSQAYSKETIGVLYFYAMIVCLVIVATVRDYFVETRGKGNYSERIIMSFSLRRTIKALLKEATDAADITCIYGIRALATIVLYVAHQLITISRMPFSNRTFLTEIANSPASSILRVSLVYTDAFLLLSGVLTAYNMARELKIRGEIRWFCRFVARFIRLSPALLAVIFWYAFVMEHIGSGPQWNSVVTANAELCKNNAWTNFLYVQNFFPFEEMCATHTYQLALDMQLSLVAPILVFFLQYKLLVGLLLIIFLVLLSATLRYVATINNYLSLVIYHGISLKRLYKTANLTYALPLHRATPYIFGVGLGVLLHYTGRNVRIHRVLVILGWLIATALGSWSLFSPWRQARRDYVYDVEEATHYAVIGPVLWATALCWSIFACFTGHGGGVNRFLSSYWLVILSRISYAVYLTQFAVFFYNVGTTRFSTEFQPHRAIDLLEVAVVIVASVVLTLLFDLPMQEVKNVIMESTDASAVEVSEEKRTQTDKIKNAESVETAKVAVENSNIFENDEITSTGWDWQKDITHGVTVLERHNTEEKIIDVPILKKANGRRMPFVDRDSDETSSKDRAKLVTRKSSRQTENYADRKTDVNSQRYVTDDSEEEALEYLRSQREHDETVAQRNRRSLSRTKESKRPSSRGSENEEEWQRRRKIEDDSRQFRRSESRGRTAAREADDYRSWEFVGKEGSSARDQHDSKLLLVISADVARRTFSSESEDEPITKGKVKPERVSSSEAKTSDEEEWERELKIRRKQFMEKLIAQQRESLVEAENETGGESLKRRSSAEGRIALLSDDISGEDNMDSWTVSVGPRITLLGSSQEPSEPEEDSIYMRRKEYREQGPPSREESLSEEETSQDTSRRQSYTSGSQKTSLEEEEDINNYNFILTKGSKRESLQDLSQLSQEELTSAGWNVIKKEGDVKPTSTGLFKRESIVKSQASEEDPEYLLPERPKLVQQEREHPFKKAWQMQKSRSEEEGSSAYIIKDSKEQQSETKPKETSVKREHSGEQDIELFADDESVEAHVVLRGKSTDTEDTRTSSTRSGTDEVDSISTECSRTTHERDRRQSSRSETDEDSAKFNWPGEEEQEEDEIYEADRRERSEEADWDWEREET</sequence>
<dbReference type="InterPro" id="IPR006621">
    <property type="entry name" value="Nose-resist-to-fluoxetine_N"/>
</dbReference>
<name>A0AAW2EXS8_9HYME</name>
<feature type="transmembrane region" description="Helical" evidence="2">
    <location>
        <begin position="944"/>
        <end position="963"/>
    </location>
</feature>
<feature type="compositionally biased region" description="Basic and acidic residues" evidence="1">
    <location>
        <begin position="1174"/>
        <end position="1190"/>
    </location>
</feature>
<feature type="compositionally biased region" description="Basic and acidic residues" evidence="1">
    <location>
        <begin position="1711"/>
        <end position="1720"/>
    </location>
</feature>
<gene>
    <name evidence="4" type="ORF">PUN28_015386</name>
</gene>
<feature type="compositionally biased region" description="Basic and acidic residues" evidence="1">
    <location>
        <begin position="1565"/>
        <end position="1580"/>
    </location>
</feature>
<evidence type="ECO:0000256" key="1">
    <source>
        <dbReference type="SAM" id="MobiDB-lite"/>
    </source>
</evidence>
<dbReference type="PANTHER" id="PTHR11161:SF4">
    <property type="entry name" value="DROP DEAD"/>
    <property type="match status" value="1"/>
</dbReference>
<feature type="compositionally biased region" description="Acidic residues" evidence="1">
    <location>
        <begin position="1700"/>
        <end position="1710"/>
    </location>
</feature>
<feature type="compositionally biased region" description="Basic and acidic residues" evidence="1">
    <location>
        <begin position="237"/>
        <end position="277"/>
    </location>
</feature>
<keyword evidence="2" id="KW-0472">Membrane</keyword>
<feature type="compositionally biased region" description="Basic and acidic residues" evidence="1">
    <location>
        <begin position="1448"/>
        <end position="1466"/>
    </location>
</feature>
<feature type="compositionally biased region" description="Basic and acidic residues" evidence="1">
    <location>
        <begin position="1674"/>
        <end position="1694"/>
    </location>
</feature>
<evidence type="ECO:0000256" key="2">
    <source>
        <dbReference type="SAM" id="Phobius"/>
    </source>
</evidence>
<accession>A0AAW2EXS8</accession>
<dbReference type="Proteomes" id="UP001430953">
    <property type="component" value="Unassembled WGS sequence"/>
</dbReference>
<organism evidence="4 5">
    <name type="scientific">Cardiocondyla obscurior</name>
    <dbReference type="NCBI Taxonomy" id="286306"/>
    <lineage>
        <taxon>Eukaryota</taxon>
        <taxon>Metazoa</taxon>
        <taxon>Ecdysozoa</taxon>
        <taxon>Arthropoda</taxon>
        <taxon>Hexapoda</taxon>
        <taxon>Insecta</taxon>
        <taxon>Pterygota</taxon>
        <taxon>Neoptera</taxon>
        <taxon>Endopterygota</taxon>
        <taxon>Hymenoptera</taxon>
        <taxon>Apocrita</taxon>
        <taxon>Aculeata</taxon>
        <taxon>Formicoidea</taxon>
        <taxon>Formicidae</taxon>
        <taxon>Myrmicinae</taxon>
        <taxon>Cardiocondyla</taxon>
    </lineage>
</organism>
<feature type="compositionally biased region" description="Basic and acidic residues" evidence="1">
    <location>
        <begin position="285"/>
        <end position="299"/>
    </location>
</feature>
<feature type="compositionally biased region" description="Basic and acidic residues" evidence="1">
    <location>
        <begin position="1338"/>
        <end position="1350"/>
    </location>
</feature>
<evidence type="ECO:0000313" key="4">
    <source>
        <dbReference type="EMBL" id="KAL0106815.1"/>
    </source>
</evidence>
<feature type="region of interest" description="Disordered" evidence="1">
    <location>
        <begin position="1384"/>
        <end position="1405"/>
    </location>
</feature>
<feature type="transmembrane region" description="Helical" evidence="2">
    <location>
        <begin position="770"/>
        <end position="794"/>
    </location>
</feature>
<feature type="transmembrane region" description="Helical" evidence="2">
    <location>
        <begin position="852"/>
        <end position="877"/>
    </location>
</feature>
<dbReference type="PANTHER" id="PTHR11161">
    <property type="entry name" value="O-ACYLTRANSFERASE"/>
    <property type="match status" value="1"/>
</dbReference>
<feature type="compositionally biased region" description="Acidic residues" evidence="1">
    <location>
        <begin position="119"/>
        <end position="147"/>
    </location>
</feature>
<feature type="compositionally biased region" description="Basic and acidic residues" evidence="1">
    <location>
        <begin position="1265"/>
        <end position="1298"/>
    </location>
</feature>
<feature type="region of interest" description="Disordered" evidence="1">
    <location>
        <begin position="1547"/>
        <end position="1730"/>
    </location>
</feature>
<feature type="compositionally biased region" description="Acidic residues" evidence="1">
    <location>
        <begin position="1626"/>
        <end position="1636"/>
    </location>
</feature>
<feature type="compositionally biased region" description="Polar residues" evidence="1">
    <location>
        <begin position="1479"/>
        <end position="1489"/>
    </location>
</feature>
<protein>
    <recommendedName>
        <fullName evidence="3">Nose resistant-to-fluoxetine protein N-terminal domain-containing protein</fullName>
    </recommendedName>
</protein>
<feature type="compositionally biased region" description="Basic and acidic residues" evidence="1">
    <location>
        <begin position="190"/>
        <end position="213"/>
    </location>
</feature>
<dbReference type="InterPro" id="IPR052728">
    <property type="entry name" value="O2_lipid_transport_reg"/>
</dbReference>
<dbReference type="EMBL" id="JADYXP020000017">
    <property type="protein sequence ID" value="KAL0106815.1"/>
    <property type="molecule type" value="Genomic_DNA"/>
</dbReference>
<feature type="compositionally biased region" description="Basic and acidic residues" evidence="1">
    <location>
        <begin position="329"/>
        <end position="363"/>
    </location>
</feature>
<evidence type="ECO:0000259" key="3">
    <source>
        <dbReference type="SMART" id="SM00703"/>
    </source>
</evidence>
<dbReference type="GO" id="GO:0016747">
    <property type="term" value="F:acyltransferase activity, transferring groups other than amino-acyl groups"/>
    <property type="evidence" value="ECO:0007669"/>
    <property type="project" value="InterPro"/>
</dbReference>
<dbReference type="Pfam" id="PF01757">
    <property type="entry name" value="Acyl_transf_3"/>
    <property type="match status" value="1"/>
</dbReference>